<evidence type="ECO:0000313" key="3">
    <source>
        <dbReference type="Proteomes" id="UP000218675"/>
    </source>
</evidence>
<accession>A0ABX4HLA4</accession>
<name>A0ABX4HLA4_9GAMM</name>
<comment type="caution">
    <text evidence="2">The sequence shown here is derived from an EMBL/GenBank/DDBJ whole genome shotgun (WGS) entry which is preliminary data.</text>
</comment>
<feature type="region of interest" description="Disordered" evidence="1">
    <location>
        <begin position="1"/>
        <end position="33"/>
    </location>
</feature>
<sequence length="116" mass="12404">MTAKTEANAIEQVTQTATKPATAPGVPTKNVELDTPIKRGKTDITEINVRKPLSGALRGVALVDLLNMDTRSLQKVLPRITEPALTEADCRELDPADLLQLGTAVSNFLLGKRAEG</sequence>
<dbReference type="InterPro" id="IPR019289">
    <property type="entry name" value="Phage_tail_E/E"/>
</dbReference>
<dbReference type="Proteomes" id="UP000218675">
    <property type="component" value="Unassembled WGS sequence"/>
</dbReference>
<reference evidence="2 3" key="1">
    <citation type="submission" date="2017-08" db="EMBL/GenBank/DDBJ databases">
        <title>Halomonas binhaiensis sp. nov., isolated from saline alkaline soil.</title>
        <authorList>
            <person name="Wang D."/>
            <person name="Zhang G."/>
        </authorList>
    </citation>
    <scope>NUCLEOTIDE SEQUENCE [LARGE SCALE GENOMIC DNA]</scope>
    <source>
        <strain evidence="2 3">WN018</strain>
    </source>
</reference>
<dbReference type="RefSeq" id="WP_095602411.1">
    <property type="nucleotide sequence ID" value="NZ_NSKA01000001.1"/>
</dbReference>
<organism evidence="2 3">
    <name type="scientific">Vreelandella alkaliphila</name>
    <dbReference type="NCBI Taxonomy" id="272774"/>
    <lineage>
        <taxon>Bacteria</taxon>
        <taxon>Pseudomonadati</taxon>
        <taxon>Pseudomonadota</taxon>
        <taxon>Gammaproteobacteria</taxon>
        <taxon>Oceanospirillales</taxon>
        <taxon>Halomonadaceae</taxon>
        <taxon>Vreelandella</taxon>
    </lineage>
</organism>
<dbReference type="EMBL" id="NSKA01000001">
    <property type="protein sequence ID" value="PAU73284.1"/>
    <property type="molecule type" value="Genomic_DNA"/>
</dbReference>
<protein>
    <submittedName>
        <fullName evidence="2">Phage tail protein</fullName>
    </submittedName>
</protein>
<evidence type="ECO:0000313" key="2">
    <source>
        <dbReference type="EMBL" id="PAU73284.1"/>
    </source>
</evidence>
<dbReference type="Pfam" id="PF10109">
    <property type="entry name" value="Phage_TAC_7"/>
    <property type="match status" value="1"/>
</dbReference>
<keyword evidence="3" id="KW-1185">Reference proteome</keyword>
<evidence type="ECO:0000256" key="1">
    <source>
        <dbReference type="SAM" id="MobiDB-lite"/>
    </source>
</evidence>
<proteinExistence type="predicted"/>
<gene>
    <name evidence="2" type="ORF">CK497_01385</name>
</gene>